<reference evidence="1" key="1">
    <citation type="journal article" date="2019" name="bioRxiv">
        <title>The Genome of the Zebra Mussel, Dreissena polymorpha: A Resource for Invasive Species Research.</title>
        <authorList>
            <person name="McCartney M.A."/>
            <person name="Auch B."/>
            <person name="Kono T."/>
            <person name="Mallez S."/>
            <person name="Zhang Y."/>
            <person name="Obille A."/>
            <person name="Becker A."/>
            <person name="Abrahante J.E."/>
            <person name="Garbe J."/>
            <person name="Badalamenti J.P."/>
            <person name="Herman A."/>
            <person name="Mangelson H."/>
            <person name="Liachko I."/>
            <person name="Sullivan S."/>
            <person name="Sone E.D."/>
            <person name="Koren S."/>
            <person name="Silverstein K.A.T."/>
            <person name="Beckman K.B."/>
            <person name="Gohl D.M."/>
        </authorList>
    </citation>
    <scope>NUCLEOTIDE SEQUENCE</scope>
    <source>
        <strain evidence="1">Duluth1</strain>
        <tissue evidence="1">Whole animal</tissue>
    </source>
</reference>
<dbReference type="AlphaFoldDB" id="A0A9D4BKB0"/>
<evidence type="ECO:0000313" key="2">
    <source>
        <dbReference type="Proteomes" id="UP000828390"/>
    </source>
</evidence>
<sequence>MDDTIINDLIAKGQDDLQNGRTFDAKRRAREALIRAELRKTSYLLEEESPLTERMLTDWFRECCMIFKGVSQ</sequence>
<name>A0A9D4BKB0_DREPO</name>
<dbReference type="Proteomes" id="UP000828390">
    <property type="component" value="Unassembled WGS sequence"/>
</dbReference>
<protein>
    <submittedName>
        <fullName evidence="1">Uncharacterized protein</fullName>
    </submittedName>
</protein>
<proteinExistence type="predicted"/>
<reference evidence="1" key="2">
    <citation type="submission" date="2020-11" db="EMBL/GenBank/DDBJ databases">
        <authorList>
            <person name="McCartney M.A."/>
            <person name="Auch B."/>
            <person name="Kono T."/>
            <person name="Mallez S."/>
            <person name="Becker A."/>
            <person name="Gohl D.M."/>
            <person name="Silverstein K.A.T."/>
            <person name="Koren S."/>
            <person name="Bechman K.B."/>
            <person name="Herman A."/>
            <person name="Abrahante J.E."/>
            <person name="Garbe J."/>
        </authorList>
    </citation>
    <scope>NUCLEOTIDE SEQUENCE</scope>
    <source>
        <strain evidence="1">Duluth1</strain>
        <tissue evidence="1">Whole animal</tissue>
    </source>
</reference>
<comment type="caution">
    <text evidence="1">The sequence shown here is derived from an EMBL/GenBank/DDBJ whole genome shotgun (WGS) entry which is preliminary data.</text>
</comment>
<keyword evidence="2" id="KW-1185">Reference proteome</keyword>
<accession>A0A9D4BKB0</accession>
<evidence type="ECO:0000313" key="1">
    <source>
        <dbReference type="EMBL" id="KAH3699124.1"/>
    </source>
</evidence>
<dbReference type="EMBL" id="JAIWYP010000015">
    <property type="protein sequence ID" value="KAH3699124.1"/>
    <property type="molecule type" value="Genomic_DNA"/>
</dbReference>
<organism evidence="1 2">
    <name type="scientific">Dreissena polymorpha</name>
    <name type="common">Zebra mussel</name>
    <name type="synonym">Mytilus polymorpha</name>
    <dbReference type="NCBI Taxonomy" id="45954"/>
    <lineage>
        <taxon>Eukaryota</taxon>
        <taxon>Metazoa</taxon>
        <taxon>Spiralia</taxon>
        <taxon>Lophotrochozoa</taxon>
        <taxon>Mollusca</taxon>
        <taxon>Bivalvia</taxon>
        <taxon>Autobranchia</taxon>
        <taxon>Heteroconchia</taxon>
        <taxon>Euheterodonta</taxon>
        <taxon>Imparidentia</taxon>
        <taxon>Neoheterodontei</taxon>
        <taxon>Myida</taxon>
        <taxon>Dreissenoidea</taxon>
        <taxon>Dreissenidae</taxon>
        <taxon>Dreissena</taxon>
    </lineage>
</organism>
<gene>
    <name evidence="1" type="ORF">DPMN_074078</name>
</gene>